<evidence type="ECO:0000259" key="8">
    <source>
        <dbReference type="Pfam" id="PF04613"/>
    </source>
</evidence>
<comment type="subunit">
    <text evidence="7">Homotrimer.</text>
</comment>
<evidence type="ECO:0000256" key="6">
    <source>
        <dbReference type="ARBA" id="ARBA00023315"/>
    </source>
</evidence>
<dbReference type="UniPathway" id="UPA00973"/>
<dbReference type="InterPro" id="IPR011004">
    <property type="entry name" value="Trimer_LpxA-like_sf"/>
</dbReference>
<feature type="domain" description="Mannose-1-phosphate guanyltransferase C-terminal" evidence="9">
    <location>
        <begin position="111"/>
        <end position="190"/>
    </location>
</feature>
<comment type="catalytic activity">
    <reaction evidence="7">
        <text>a UDP-3-O-[(3R)-3-hydroxyacyl]-alpha-D-glucosamine + a (3R)-hydroxyacyl-[ACP] = a UDP-2-N,3-O-bis[(3R)-3-hydroxyacyl]-alpha-D-glucosamine + holo-[ACP] + H(+)</text>
        <dbReference type="Rhea" id="RHEA:53836"/>
        <dbReference type="Rhea" id="RHEA-COMP:9685"/>
        <dbReference type="Rhea" id="RHEA-COMP:9945"/>
        <dbReference type="ChEBI" id="CHEBI:15378"/>
        <dbReference type="ChEBI" id="CHEBI:64479"/>
        <dbReference type="ChEBI" id="CHEBI:78827"/>
        <dbReference type="ChEBI" id="CHEBI:137740"/>
        <dbReference type="ChEBI" id="CHEBI:137748"/>
        <dbReference type="EC" id="2.3.1.191"/>
    </reaction>
</comment>
<keyword evidence="1 7" id="KW-0444">Lipid biosynthesis</keyword>
<evidence type="ECO:0000256" key="7">
    <source>
        <dbReference type="HAMAP-Rule" id="MF_00523"/>
    </source>
</evidence>
<dbReference type="GeneID" id="92716240"/>
<dbReference type="NCBIfam" id="NF002060">
    <property type="entry name" value="PRK00892.1"/>
    <property type="match status" value="1"/>
</dbReference>
<feature type="active site" description="Proton acceptor" evidence="7">
    <location>
        <position position="251"/>
    </location>
</feature>
<evidence type="ECO:0000259" key="9">
    <source>
        <dbReference type="Pfam" id="PF25087"/>
    </source>
</evidence>
<keyword evidence="5 7" id="KW-0443">Lipid metabolism</keyword>
<evidence type="ECO:0000256" key="1">
    <source>
        <dbReference type="ARBA" id="ARBA00022516"/>
    </source>
</evidence>
<dbReference type="Proteomes" id="UP000320585">
    <property type="component" value="Chromosome"/>
</dbReference>
<dbReference type="AlphaFoldDB" id="A0A8D5A628"/>
<dbReference type="Pfam" id="PF00132">
    <property type="entry name" value="Hexapep"/>
    <property type="match status" value="1"/>
</dbReference>
<evidence type="ECO:0000313" key="10">
    <source>
        <dbReference type="EMBL" id="BBK25090.1"/>
    </source>
</evidence>
<dbReference type="CDD" id="cd03352">
    <property type="entry name" value="LbH_LpxD"/>
    <property type="match status" value="1"/>
</dbReference>
<dbReference type="HAMAP" id="MF_00523">
    <property type="entry name" value="LpxD"/>
    <property type="match status" value="1"/>
</dbReference>
<evidence type="ECO:0000256" key="2">
    <source>
        <dbReference type="ARBA" id="ARBA00022556"/>
    </source>
</evidence>
<keyword evidence="3 7" id="KW-0808">Transferase</keyword>
<keyword evidence="4 7" id="KW-0677">Repeat</keyword>
<sequence>MDPVKQDLHRSEATMKKTAGELAEIVGGVLHGDPSLVIDDVCSAESAGPSHITFARGIYAEHIEEMHAGVILVDELPEHFTKNFIVVPDCRRSFGQLIDLFHPESHFEPGIHATAIVSPKAQIGSNVCIMAYCIIEDGAVIGDNTVIYPYTYIGKNAVIGNGCELNPGSVVHENSILGNNVVLRAHAVVGGQGFGFSTDERGHHTHIRQLGRAVIGDNCEIGAGSAVDNGAMNDTVVGSGTKIDNLVHVGHNVQIGNDCFIIAQTGIAGSTTIGNHCILAGQTGINGHVKITDNVVLGGKTGVIGNITEPGVYMGYPARTHAQWGRVEVMVSHLPELMKKVKKLEKQLEAQKDKK</sequence>
<reference evidence="11" key="1">
    <citation type="submission" date="2019-05" db="EMBL/GenBank/DDBJ databases">
        <title>Complete genome sequencing of Dialister sp. strain 5BBH33.</title>
        <authorList>
            <person name="Sakamoto M."/>
            <person name="Murakami T."/>
            <person name="Mori H."/>
        </authorList>
    </citation>
    <scope>NUCLEOTIDE SEQUENCE [LARGE SCALE GENOMIC DNA]</scope>
    <source>
        <strain evidence="11">5BBH33</strain>
    </source>
</reference>
<dbReference type="Gene3D" id="3.40.1390.10">
    <property type="entry name" value="MurE/MurF, N-terminal domain"/>
    <property type="match status" value="1"/>
</dbReference>
<dbReference type="Pfam" id="PF14602">
    <property type="entry name" value="Hexapep_2"/>
    <property type="match status" value="1"/>
</dbReference>
<comment type="similarity">
    <text evidence="7">Belongs to the transferase hexapeptide repeat family. LpxD subfamily.</text>
</comment>
<comment type="pathway">
    <text evidence="7">Bacterial outer membrane biogenesis; LPS lipid A biosynthesis.</text>
</comment>
<dbReference type="Pfam" id="PF04613">
    <property type="entry name" value="LpxD"/>
    <property type="match status" value="1"/>
</dbReference>
<dbReference type="Gene3D" id="2.160.10.10">
    <property type="entry name" value="Hexapeptide repeat proteins"/>
    <property type="match status" value="1"/>
</dbReference>
<dbReference type="GO" id="GO:0016410">
    <property type="term" value="F:N-acyltransferase activity"/>
    <property type="evidence" value="ECO:0007669"/>
    <property type="project" value="InterPro"/>
</dbReference>
<dbReference type="PANTHER" id="PTHR43378">
    <property type="entry name" value="UDP-3-O-ACYLGLUCOSAMINE N-ACYLTRANSFERASE"/>
    <property type="match status" value="1"/>
</dbReference>
<keyword evidence="11" id="KW-1185">Reference proteome</keyword>
<dbReference type="Pfam" id="PF25087">
    <property type="entry name" value="GMPPB_C"/>
    <property type="match status" value="1"/>
</dbReference>
<proteinExistence type="inferred from homology"/>
<protein>
    <recommendedName>
        <fullName evidence="7">UDP-3-O-acylglucosamine N-acyltransferase</fullName>
        <ecNumber evidence="7">2.3.1.191</ecNumber>
    </recommendedName>
</protein>
<keyword evidence="6 7" id="KW-0012">Acyltransferase</keyword>
<dbReference type="PANTHER" id="PTHR43378:SF2">
    <property type="entry name" value="UDP-3-O-ACYLGLUCOSAMINE N-ACYLTRANSFERASE 1, MITOCHONDRIAL-RELATED"/>
    <property type="match status" value="1"/>
</dbReference>
<keyword evidence="2 7" id="KW-0441">Lipid A biosynthesis</keyword>
<dbReference type="EMBL" id="AP019697">
    <property type="protein sequence ID" value="BBK25090.1"/>
    <property type="molecule type" value="Genomic_DNA"/>
</dbReference>
<feature type="domain" description="UDP-3-O-[3-hydroxymyristoyl] glucosamine N-acyltransferase non-repeat region" evidence="8">
    <location>
        <begin position="36"/>
        <end position="99"/>
    </location>
</feature>
<dbReference type="KEGG" id="dho:Dia5BBH33_10250"/>
<dbReference type="RefSeq" id="WP_370797234.1">
    <property type="nucleotide sequence ID" value="NZ_AP019697.1"/>
</dbReference>
<organism evidence="10 11">
    <name type="scientific">Dialister hominis</name>
    <dbReference type="NCBI Taxonomy" id="2582419"/>
    <lineage>
        <taxon>Bacteria</taxon>
        <taxon>Bacillati</taxon>
        <taxon>Bacillota</taxon>
        <taxon>Negativicutes</taxon>
        <taxon>Veillonellales</taxon>
        <taxon>Veillonellaceae</taxon>
        <taxon>Dialister</taxon>
    </lineage>
</organism>
<dbReference type="GO" id="GO:0016020">
    <property type="term" value="C:membrane"/>
    <property type="evidence" value="ECO:0007669"/>
    <property type="project" value="GOC"/>
</dbReference>
<dbReference type="InterPro" id="IPR001451">
    <property type="entry name" value="Hexapep"/>
</dbReference>
<gene>
    <name evidence="7 10" type="primary">lpxD</name>
    <name evidence="10" type="ORF">Dia5BBH33_10250</name>
</gene>
<dbReference type="GO" id="GO:0103118">
    <property type="term" value="F:UDP-3-O-[(3R)-3-hydroxyacyl]-glucosamine N-acyltransferase activity"/>
    <property type="evidence" value="ECO:0007669"/>
    <property type="project" value="UniProtKB-EC"/>
</dbReference>
<dbReference type="EC" id="2.3.1.191" evidence="7"/>
<name>A0A8D5A628_9FIRM</name>
<evidence type="ECO:0000256" key="5">
    <source>
        <dbReference type="ARBA" id="ARBA00023098"/>
    </source>
</evidence>
<dbReference type="SUPFAM" id="SSF51161">
    <property type="entry name" value="Trimeric LpxA-like enzymes"/>
    <property type="match status" value="1"/>
</dbReference>
<dbReference type="InterPro" id="IPR056729">
    <property type="entry name" value="GMPPB_C"/>
</dbReference>
<comment type="function">
    <text evidence="7">Catalyzes the N-acylation of UDP-3-O-acylglucosamine using 3-hydroxyacyl-ACP as the acyl donor. Is involved in the biosynthesis of lipid A, a phosphorylated glycolipid that anchors the lipopolysaccharide to the outer membrane of the cell.</text>
</comment>
<dbReference type="InterPro" id="IPR007691">
    <property type="entry name" value="LpxD"/>
</dbReference>
<accession>A0A8D5A628</accession>
<dbReference type="GO" id="GO:0009245">
    <property type="term" value="P:lipid A biosynthetic process"/>
    <property type="evidence" value="ECO:0007669"/>
    <property type="project" value="UniProtKB-UniRule"/>
</dbReference>
<dbReference type="NCBIfam" id="TIGR01853">
    <property type="entry name" value="lipid_A_lpxD"/>
    <property type="match status" value="1"/>
</dbReference>
<evidence type="ECO:0000256" key="3">
    <source>
        <dbReference type="ARBA" id="ARBA00022679"/>
    </source>
</evidence>
<evidence type="ECO:0000256" key="4">
    <source>
        <dbReference type="ARBA" id="ARBA00022737"/>
    </source>
</evidence>
<dbReference type="InterPro" id="IPR020573">
    <property type="entry name" value="UDP_GlcNAc_AcTrfase_non-rep"/>
</dbReference>
<evidence type="ECO:0000313" key="11">
    <source>
        <dbReference type="Proteomes" id="UP000320585"/>
    </source>
</evidence>